<reference evidence="1 2" key="1">
    <citation type="submission" date="2019-04" db="EMBL/GenBank/DDBJ databases">
        <title>Sphingobacterium olei sp. nov., isolated from oil-contaminated soil.</title>
        <authorList>
            <person name="Liu B."/>
        </authorList>
    </citation>
    <scope>NUCLEOTIDE SEQUENCE [LARGE SCALE GENOMIC DNA]</scope>
    <source>
        <strain evidence="1 2">HAL-9</strain>
    </source>
</reference>
<evidence type="ECO:0000313" key="2">
    <source>
        <dbReference type="Proteomes" id="UP000306808"/>
    </source>
</evidence>
<dbReference type="GO" id="GO:0019867">
    <property type="term" value="C:outer membrane"/>
    <property type="evidence" value="ECO:0007669"/>
    <property type="project" value="InterPro"/>
</dbReference>
<protein>
    <recommendedName>
        <fullName evidence="3">LptE family protein</fullName>
    </recommendedName>
</protein>
<proteinExistence type="predicted"/>
<name>A0A4U0NZW7_9SPHI</name>
<dbReference type="GO" id="GO:0043165">
    <property type="term" value="P:Gram-negative-bacterium-type cell outer membrane assembly"/>
    <property type="evidence" value="ECO:0007669"/>
    <property type="project" value="InterPro"/>
</dbReference>
<comment type="caution">
    <text evidence="1">The sequence shown here is derived from an EMBL/GenBank/DDBJ whole genome shotgun (WGS) entry which is preliminary data.</text>
</comment>
<organism evidence="1 2">
    <name type="scientific">Sphingobacterium olei</name>
    <dbReference type="NCBI Taxonomy" id="2571155"/>
    <lineage>
        <taxon>Bacteria</taxon>
        <taxon>Pseudomonadati</taxon>
        <taxon>Bacteroidota</taxon>
        <taxon>Sphingobacteriia</taxon>
        <taxon>Sphingobacteriales</taxon>
        <taxon>Sphingobacteriaceae</taxon>
        <taxon>Sphingobacterium</taxon>
    </lineage>
</organism>
<gene>
    <name evidence="1" type="ORF">FAZ15_10660</name>
</gene>
<accession>A0A4U0NZW7</accession>
<evidence type="ECO:0008006" key="3">
    <source>
        <dbReference type="Google" id="ProtNLM"/>
    </source>
</evidence>
<keyword evidence="2" id="KW-1185">Reference proteome</keyword>
<dbReference type="RefSeq" id="WP_136901304.1">
    <property type="nucleotide sequence ID" value="NZ_SUME01000004.1"/>
</dbReference>
<dbReference type="InterPro" id="IPR007485">
    <property type="entry name" value="LPS_assembly_LptE"/>
</dbReference>
<dbReference type="AlphaFoldDB" id="A0A4U0NZW7"/>
<dbReference type="Proteomes" id="UP000306808">
    <property type="component" value="Unassembled WGS sequence"/>
</dbReference>
<dbReference type="EMBL" id="SUME01000004">
    <property type="protein sequence ID" value="TJZ60456.1"/>
    <property type="molecule type" value="Genomic_DNA"/>
</dbReference>
<dbReference type="Pfam" id="PF04390">
    <property type="entry name" value="LptE"/>
    <property type="match status" value="1"/>
</dbReference>
<dbReference type="OrthoDB" id="9790776at2"/>
<evidence type="ECO:0000313" key="1">
    <source>
        <dbReference type="EMBL" id="TJZ60456.1"/>
    </source>
</evidence>
<sequence length="177" mass="19551">MSKATIRIVLQSLFAAVLILCIQGCGVKYSFTGGSIPQGMKTYTVLYFENISPMVYATLSQNFTEGLKERIRTQSSLSQVNDDGDAIFEGFITNYTITPAAVEAGGLDRAALNRLSITVKVKYTNKLDATGDSNFEDSFTQFKEFSGTDVTSQEATLNEDIVKMLTEDIYNRAFANW</sequence>